<name>A0A553JUK9_SHEHA</name>
<comment type="caution">
    <text evidence="2">The sequence shown here is derived from an EMBL/GenBank/DDBJ whole genome shotgun (WGS) entry which is preliminary data.</text>
</comment>
<dbReference type="Proteomes" id="UP000318126">
    <property type="component" value="Unassembled WGS sequence"/>
</dbReference>
<dbReference type="EMBL" id="VKGK01000001">
    <property type="protein sequence ID" value="TRY16120.1"/>
    <property type="molecule type" value="Genomic_DNA"/>
</dbReference>
<proteinExistence type="predicted"/>
<dbReference type="RefSeq" id="WP_143562565.1">
    <property type="nucleotide sequence ID" value="NZ_BMPL01000022.1"/>
</dbReference>
<feature type="compositionally biased region" description="Basic and acidic residues" evidence="1">
    <location>
        <begin position="97"/>
        <end position="107"/>
    </location>
</feature>
<organism evidence="2 3">
    <name type="scientific">Shewanella hanedai</name>
    <name type="common">Alteromonas hanedai</name>
    <dbReference type="NCBI Taxonomy" id="25"/>
    <lineage>
        <taxon>Bacteria</taxon>
        <taxon>Pseudomonadati</taxon>
        <taxon>Pseudomonadota</taxon>
        <taxon>Gammaproteobacteria</taxon>
        <taxon>Alteromonadales</taxon>
        <taxon>Shewanellaceae</taxon>
        <taxon>Shewanella</taxon>
    </lineage>
</organism>
<sequence>MNKTTLTLGLVSLAIVASLGYQNLSGESTATISNAGSDTEPSNEQHIAVLEQDSPAVAELTASASSRSAIASPSSDAANDAVITAVSTGQNLADSIPTRESDRDMQRMPRQVSDSMRSPGTGPRAGEDYSHHPRPGSEQSITAPVSRPAPEPTPTK</sequence>
<reference evidence="3" key="1">
    <citation type="submission" date="2019-07" db="EMBL/GenBank/DDBJ databases">
        <title>Shewanella sp. YLB-08 draft genomic sequence.</title>
        <authorList>
            <person name="Yu L."/>
        </authorList>
    </citation>
    <scope>NUCLEOTIDE SEQUENCE [LARGE SCALE GENOMIC DNA]</scope>
    <source>
        <strain evidence="3">JCM 20706</strain>
    </source>
</reference>
<evidence type="ECO:0000313" key="3">
    <source>
        <dbReference type="Proteomes" id="UP000318126"/>
    </source>
</evidence>
<evidence type="ECO:0000313" key="2">
    <source>
        <dbReference type="EMBL" id="TRY16120.1"/>
    </source>
</evidence>
<feature type="region of interest" description="Disordered" evidence="1">
    <location>
        <begin position="88"/>
        <end position="156"/>
    </location>
</feature>
<dbReference type="OrthoDB" id="6267131at2"/>
<feature type="compositionally biased region" description="Pro residues" evidence="1">
    <location>
        <begin position="147"/>
        <end position="156"/>
    </location>
</feature>
<dbReference type="AlphaFoldDB" id="A0A553JUK9"/>
<protein>
    <submittedName>
        <fullName evidence="2">Uncharacterized protein</fullName>
    </submittedName>
</protein>
<keyword evidence="3" id="KW-1185">Reference proteome</keyword>
<evidence type="ECO:0000256" key="1">
    <source>
        <dbReference type="SAM" id="MobiDB-lite"/>
    </source>
</evidence>
<accession>A0A553JUK9</accession>
<gene>
    <name evidence="2" type="ORF">FN961_00345</name>
</gene>